<evidence type="ECO:0000256" key="3">
    <source>
        <dbReference type="PROSITE-ProRule" id="PRU00708"/>
    </source>
</evidence>
<comment type="similarity">
    <text evidence="1">Belongs to the PPR family. P subfamily.</text>
</comment>
<accession>A0A7I8IB95</accession>
<dbReference type="GO" id="GO:0003729">
    <property type="term" value="F:mRNA binding"/>
    <property type="evidence" value="ECO:0007669"/>
    <property type="project" value="UniProtKB-ARBA"/>
</dbReference>
<dbReference type="Pfam" id="PF13041">
    <property type="entry name" value="PPR_2"/>
    <property type="match status" value="1"/>
</dbReference>
<dbReference type="Proteomes" id="UP001189122">
    <property type="component" value="Unassembled WGS sequence"/>
</dbReference>
<sequence>MQSARRLREALGAAVRRLAHGAASPARLLSSDPAGGSDTLGRRLLRLIYPKRSAVVVLRRWTEEGKPIQKYQLNRVVRELRKHKRYKHALEKFFEDLPGRIKGQQSTCTALLHTFVQSGLSSKAESLFKEMSDHGLISCAVPYNHMLHLYISSGELEKVPVVIRELKKNTSPDLFTFNLWLSACAGDPEGAGKVFEEMRQRGISPDWVTFSTLAKAYTQGMEENISRKDRAGYCSLITLHAGLSDKTAICRVWEKMRSTFRKMSDAEYACMISSLVKLASDEEAERMYEEWESVSGTGDPKIPNKILESFIKKGSMEKAKIFLQRLLKKGIKPSYSTWCIMAYVYLGEERADMALECLKRALSKLKKWDPDEGIVKAVFDRLELLGMWRGLKSS</sequence>
<dbReference type="Gene3D" id="1.25.40.10">
    <property type="entry name" value="Tetratricopeptide repeat domain"/>
    <property type="match status" value="3"/>
</dbReference>
<feature type="repeat" description="PPR" evidence="3">
    <location>
        <begin position="299"/>
        <end position="333"/>
    </location>
</feature>
<reference evidence="4 5" key="1">
    <citation type="submission" date="2019-12" db="EMBL/GenBank/DDBJ databases">
        <authorList>
            <person name="Scholz U."/>
            <person name="Mascher M."/>
            <person name="Fiebig A."/>
        </authorList>
    </citation>
    <scope>NUCLEOTIDE SEQUENCE</scope>
</reference>
<dbReference type="PANTHER" id="PTHR45717">
    <property type="entry name" value="OS12G0527900 PROTEIN"/>
    <property type="match status" value="1"/>
</dbReference>
<gene>
    <name evidence="4" type="ORF">SI7747_01000741</name>
</gene>
<dbReference type="EMBL" id="LR743588">
    <property type="protein sequence ID" value="CAA2614354.1"/>
    <property type="molecule type" value="Genomic_DNA"/>
</dbReference>
<organism evidence="4">
    <name type="scientific">Spirodela intermedia</name>
    <name type="common">Intermediate duckweed</name>
    <dbReference type="NCBI Taxonomy" id="51605"/>
    <lineage>
        <taxon>Eukaryota</taxon>
        <taxon>Viridiplantae</taxon>
        <taxon>Streptophyta</taxon>
        <taxon>Embryophyta</taxon>
        <taxon>Tracheophyta</taxon>
        <taxon>Spermatophyta</taxon>
        <taxon>Magnoliopsida</taxon>
        <taxon>Liliopsida</taxon>
        <taxon>Araceae</taxon>
        <taxon>Lemnoideae</taxon>
        <taxon>Spirodela</taxon>
    </lineage>
</organism>
<dbReference type="EMBL" id="CACRZD030000001">
    <property type="protein sequence ID" value="CAA6654151.1"/>
    <property type="molecule type" value="Genomic_DNA"/>
</dbReference>
<protein>
    <submittedName>
        <fullName evidence="4">Uncharacterized protein</fullName>
    </submittedName>
</protein>
<keyword evidence="5" id="KW-1185">Reference proteome</keyword>
<evidence type="ECO:0000313" key="4">
    <source>
        <dbReference type="EMBL" id="CAA2614354.1"/>
    </source>
</evidence>
<dbReference type="NCBIfam" id="TIGR00756">
    <property type="entry name" value="PPR"/>
    <property type="match status" value="2"/>
</dbReference>
<keyword evidence="2" id="KW-0677">Repeat</keyword>
<evidence type="ECO:0000256" key="1">
    <source>
        <dbReference type="ARBA" id="ARBA00007626"/>
    </source>
</evidence>
<dbReference type="PROSITE" id="PS51375">
    <property type="entry name" value="PPR"/>
    <property type="match status" value="2"/>
</dbReference>
<dbReference type="GO" id="GO:0005739">
    <property type="term" value="C:mitochondrion"/>
    <property type="evidence" value="ECO:0007669"/>
    <property type="project" value="TreeGrafter"/>
</dbReference>
<dbReference type="InterPro" id="IPR011990">
    <property type="entry name" value="TPR-like_helical_dom_sf"/>
</dbReference>
<proteinExistence type="inferred from homology"/>
<evidence type="ECO:0000256" key="2">
    <source>
        <dbReference type="ARBA" id="ARBA00022737"/>
    </source>
</evidence>
<evidence type="ECO:0000313" key="5">
    <source>
        <dbReference type="Proteomes" id="UP001189122"/>
    </source>
</evidence>
<dbReference type="AlphaFoldDB" id="A0A7I8IB95"/>
<dbReference type="InterPro" id="IPR002885">
    <property type="entry name" value="PPR_rpt"/>
</dbReference>
<dbReference type="PANTHER" id="PTHR45717:SF45">
    <property type="entry name" value="OS12G0527900 PROTEIN"/>
    <property type="match status" value="1"/>
</dbReference>
<name>A0A7I8IB95_SPIIN</name>
<feature type="repeat" description="PPR" evidence="3">
    <location>
        <begin position="104"/>
        <end position="138"/>
    </location>
</feature>
<dbReference type="Pfam" id="PF01535">
    <property type="entry name" value="PPR"/>
    <property type="match status" value="2"/>
</dbReference>